<dbReference type="EMBL" id="CADCTM010000003">
    <property type="protein sequence ID" value="CAA9209391.1"/>
    <property type="molecule type" value="Genomic_DNA"/>
</dbReference>
<feature type="signal peptide" evidence="1">
    <location>
        <begin position="1"/>
        <end position="27"/>
    </location>
</feature>
<gene>
    <name evidence="2" type="ORF">AVDCRST_MAG92-20</name>
</gene>
<proteinExistence type="predicted"/>
<accession>A0A6J4H2H9</accession>
<dbReference type="AlphaFoldDB" id="A0A6J4H2H9"/>
<feature type="chain" id="PRO_5026677320" evidence="1">
    <location>
        <begin position="28"/>
        <end position="142"/>
    </location>
</feature>
<keyword evidence="1" id="KW-0732">Signal</keyword>
<organism evidence="2">
    <name type="scientific">uncultured Coleofasciculus sp</name>
    <dbReference type="NCBI Taxonomy" id="1267456"/>
    <lineage>
        <taxon>Bacteria</taxon>
        <taxon>Bacillati</taxon>
        <taxon>Cyanobacteriota</taxon>
        <taxon>Cyanophyceae</taxon>
        <taxon>Coleofasciculales</taxon>
        <taxon>Coleofasciculaceae</taxon>
        <taxon>Coleofasciculus</taxon>
        <taxon>environmental samples</taxon>
    </lineage>
</organism>
<name>A0A6J4H2H9_9CYAN</name>
<sequence>MQTNKSLIWVVGLSLVAGVLSATQARANSYSDITGTNIWNNTAPIFDSNTKLDPTLIENITRVNRDSETALRACNDAIAQIEQTRRPGIRQFLRDPSSVSVAPPETPTACRQLEQLRTQADSLRRTVQDAERARGNSALGTW</sequence>
<evidence type="ECO:0000313" key="2">
    <source>
        <dbReference type="EMBL" id="CAA9209391.1"/>
    </source>
</evidence>
<reference evidence="2" key="1">
    <citation type="submission" date="2020-02" db="EMBL/GenBank/DDBJ databases">
        <authorList>
            <person name="Meier V. D."/>
        </authorList>
    </citation>
    <scope>NUCLEOTIDE SEQUENCE</scope>
    <source>
        <strain evidence="2">AVDCRST_MAG92</strain>
    </source>
</reference>
<protein>
    <submittedName>
        <fullName evidence="2">Uncharacterized protein</fullName>
    </submittedName>
</protein>
<evidence type="ECO:0000256" key="1">
    <source>
        <dbReference type="SAM" id="SignalP"/>
    </source>
</evidence>